<dbReference type="EC" id="2.7.7.65" evidence="1"/>
<dbReference type="STRING" id="321339.SAMN05444340_107171"/>
<evidence type="ECO:0000256" key="1">
    <source>
        <dbReference type="ARBA" id="ARBA00012528"/>
    </source>
</evidence>
<feature type="compositionally biased region" description="Low complexity" evidence="4">
    <location>
        <begin position="453"/>
        <end position="470"/>
    </location>
</feature>
<sequence>MTGRILIVDSVPTNRIVLRVKLATAYYEVAQAGSGDSALGSLRRTRPDLVIAAGNLPDMSAQTFCASLREHPLGARVPIIVVLNTDDPDDRLASLAAGADDVLARPLDELVLLARLRSLLRARDAEAELALRDDTRRALGLGEQPADFVAPARVMLVPARADAMPAALPDQLRAALPHRVELVHPDDALRDRDPPADVIVLLEAPDAASDALSLLPQLRSATRSRHAAIIYVARPHQRAQAAAALDMGASDLLSAGPEAQELALRITKQAARKQTADRLRANMRDGLRAALIDPLTGLYNRRYVMPHLDRVAERAMRRDRSFALLMLDLDHFKTVNDTLGHPAGDAVLIDLADRLRDNMRAADLVARFGGEEFLIVMPDTTADEALRTGERLGRIIAAAPVVLNDGQRITVTASIGIALGLPGTTMSAHSLIDGADRALYRAKELGRNRVEMAGPPHLLAGPPDALPAPAEAKRALR</sequence>
<dbReference type="SMART" id="SM00448">
    <property type="entry name" value="REC"/>
    <property type="match status" value="1"/>
</dbReference>
<dbReference type="SUPFAM" id="SSF52172">
    <property type="entry name" value="CheY-like"/>
    <property type="match status" value="2"/>
</dbReference>
<dbReference type="InterPro" id="IPR000160">
    <property type="entry name" value="GGDEF_dom"/>
</dbReference>
<dbReference type="NCBIfam" id="TIGR00254">
    <property type="entry name" value="GGDEF"/>
    <property type="match status" value="1"/>
</dbReference>
<comment type="caution">
    <text evidence="3">Lacks conserved residue(s) required for the propagation of feature annotation.</text>
</comment>
<feature type="domain" description="Response regulatory" evidence="5">
    <location>
        <begin position="4"/>
        <end position="120"/>
    </location>
</feature>
<dbReference type="GO" id="GO:1902201">
    <property type="term" value="P:negative regulation of bacterial-type flagellum-dependent cell motility"/>
    <property type="evidence" value="ECO:0007669"/>
    <property type="project" value="TreeGrafter"/>
</dbReference>
<dbReference type="GO" id="GO:0043709">
    <property type="term" value="P:cell adhesion involved in single-species biofilm formation"/>
    <property type="evidence" value="ECO:0007669"/>
    <property type="project" value="TreeGrafter"/>
</dbReference>
<evidence type="ECO:0000313" key="7">
    <source>
        <dbReference type="EMBL" id="SDY41928.1"/>
    </source>
</evidence>
<feature type="domain" description="GGDEF" evidence="6">
    <location>
        <begin position="320"/>
        <end position="455"/>
    </location>
</feature>
<dbReference type="InterPro" id="IPR050469">
    <property type="entry name" value="Diguanylate_Cyclase"/>
</dbReference>
<dbReference type="Gene3D" id="3.30.70.270">
    <property type="match status" value="1"/>
</dbReference>
<dbReference type="EMBL" id="FNPF01000007">
    <property type="protein sequence ID" value="SDY41928.1"/>
    <property type="molecule type" value="Genomic_DNA"/>
</dbReference>
<evidence type="ECO:0000259" key="6">
    <source>
        <dbReference type="PROSITE" id="PS50887"/>
    </source>
</evidence>
<dbReference type="RefSeq" id="WP_089883237.1">
    <property type="nucleotide sequence ID" value="NZ_FNPF01000007.1"/>
</dbReference>
<organism evidence="7 8">
    <name type="scientific">Citreimonas salinaria</name>
    <dbReference type="NCBI Taxonomy" id="321339"/>
    <lineage>
        <taxon>Bacteria</taxon>
        <taxon>Pseudomonadati</taxon>
        <taxon>Pseudomonadota</taxon>
        <taxon>Alphaproteobacteria</taxon>
        <taxon>Rhodobacterales</taxon>
        <taxon>Roseobacteraceae</taxon>
        <taxon>Citreimonas</taxon>
    </lineage>
</organism>
<reference evidence="7 8" key="1">
    <citation type="submission" date="2016-10" db="EMBL/GenBank/DDBJ databases">
        <authorList>
            <person name="de Groot N.N."/>
        </authorList>
    </citation>
    <scope>NUCLEOTIDE SEQUENCE [LARGE SCALE GENOMIC DNA]</scope>
    <source>
        <strain evidence="7 8">DSM 26880</strain>
    </source>
</reference>
<evidence type="ECO:0000256" key="2">
    <source>
        <dbReference type="ARBA" id="ARBA00034247"/>
    </source>
</evidence>
<accession>A0A1H3JRD8</accession>
<gene>
    <name evidence="7" type="ORF">SAMN05444340_107171</name>
</gene>
<dbReference type="SUPFAM" id="SSF55073">
    <property type="entry name" value="Nucleotide cyclase"/>
    <property type="match status" value="1"/>
</dbReference>
<keyword evidence="8" id="KW-1185">Reference proteome</keyword>
<dbReference type="OrthoDB" id="9812260at2"/>
<proteinExistence type="predicted"/>
<dbReference type="PROSITE" id="PS50110">
    <property type="entry name" value="RESPONSE_REGULATORY"/>
    <property type="match status" value="1"/>
</dbReference>
<dbReference type="InterPro" id="IPR011006">
    <property type="entry name" value="CheY-like_superfamily"/>
</dbReference>
<dbReference type="GO" id="GO:0005886">
    <property type="term" value="C:plasma membrane"/>
    <property type="evidence" value="ECO:0007669"/>
    <property type="project" value="TreeGrafter"/>
</dbReference>
<dbReference type="FunFam" id="3.30.70.270:FF:000001">
    <property type="entry name" value="Diguanylate cyclase domain protein"/>
    <property type="match status" value="1"/>
</dbReference>
<evidence type="ECO:0000259" key="5">
    <source>
        <dbReference type="PROSITE" id="PS50110"/>
    </source>
</evidence>
<dbReference type="Gene3D" id="3.40.50.2300">
    <property type="match status" value="1"/>
</dbReference>
<dbReference type="InterPro" id="IPR001789">
    <property type="entry name" value="Sig_transdc_resp-reg_receiver"/>
</dbReference>
<dbReference type="PANTHER" id="PTHR45138">
    <property type="entry name" value="REGULATORY COMPONENTS OF SENSORY TRANSDUCTION SYSTEM"/>
    <property type="match status" value="1"/>
</dbReference>
<dbReference type="SMART" id="SM00267">
    <property type="entry name" value="GGDEF"/>
    <property type="match status" value="1"/>
</dbReference>
<evidence type="ECO:0000256" key="3">
    <source>
        <dbReference type="PROSITE-ProRule" id="PRU00169"/>
    </source>
</evidence>
<dbReference type="PROSITE" id="PS50887">
    <property type="entry name" value="GGDEF"/>
    <property type="match status" value="1"/>
</dbReference>
<protein>
    <recommendedName>
        <fullName evidence="1">diguanylate cyclase</fullName>
        <ecNumber evidence="1">2.7.7.65</ecNumber>
    </recommendedName>
</protein>
<dbReference type="InterPro" id="IPR029787">
    <property type="entry name" value="Nucleotide_cyclase"/>
</dbReference>
<feature type="region of interest" description="Disordered" evidence="4">
    <location>
        <begin position="453"/>
        <end position="477"/>
    </location>
</feature>
<dbReference type="GO" id="GO:0000160">
    <property type="term" value="P:phosphorelay signal transduction system"/>
    <property type="evidence" value="ECO:0007669"/>
    <property type="project" value="InterPro"/>
</dbReference>
<dbReference type="Pfam" id="PF00990">
    <property type="entry name" value="GGDEF"/>
    <property type="match status" value="1"/>
</dbReference>
<dbReference type="Pfam" id="PF00072">
    <property type="entry name" value="Response_reg"/>
    <property type="match status" value="1"/>
</dbReference>
<dbReference type="CDD" id="cd01949">
    <property type="entry name" value="GGDEF"/>
    <property type="match status" value="1"/>
</dbReference>
<dbReference type="InterPro" id="IPR043128">
    <property type="entry name" value="Rev_trsase/Diguanyl_cyclase"/>
</dbReference>
<evidence type="ECO:0000256" key="4">
    <source>
        <dbReference type="SAM" id="MobiDB-lite"/>
    </source>
</evidence>
<dbReference type="GO" id="GO:0052621">
    <property type="term" value="F:diguanylate cyclase activity"/>
    <property type="evidence" value="ECO:0007669"/>
    <property type="project" value="UniProtKB-EC"/>
</dbReference>
<evidence type="ECO:0000313" key="8">
    <source>
        <dbReference type="Proteomes" id="UP000199286"/>
    </source>
</evidence>
<dbReference type="PANTHER" id="PTHR45138:SF9">
    <property type="entry name" value="DIGUANYLATE CYCLASE DGCM-RELATED"/>
    <property type="match status" value="1"/>
</dbReference>
<dbReference type="AlphaFoldDB" id="A0A1H3JRD8"/>
<dbReference type="Proteomes" id="UP000199286">
    <property type="component" value="Unassembled WGS sequence"/>
</dbReference>
<name>A0A1H3JRD8_9RHOB</name>
<comment type="catalytic activity">
    <reaction evidence="2">
        <text>2 GTP = 3',3'-c-di-GMP + 2 diphosphate</text>
        <dbReference type="Rhea" id="RHEA:24898"/>
        <dbReference type="ChEBI" id="CHEBI:33019"/>
        <dbReference type="ChEBI" id="CHEBI:37565"/>
        <dbReference type="ChEBI" id="CHEBI:58805"/>
        <dbReference type="EC" id="2.7.7.65"/>
    </reaction>
</comment>